<comment type="catalytic activity">
    <reaction evidence="11">
        <text>ATP + H2O = ADP + phosphate + H(+)</text>
        <dbReference type="Rhea" id="RHEA:13065"/>
        <dbReference type="ChEBI" id="CHEBI:15377"/>
        <dbReference type="ChEBI" id="CHEBI:15378"/>
        <dbReference type="ChEBI" id="CHEBI:30616"/>
        <dbReference type="ChEBI" id="CHEBI:43474"/>
        <dbReference type="ChEBI" id="CHEBI:456216"/>
        <dbReference type="EC" id="5.6.2.4"/>
    </reaction>
</comment>
<sequence>MSGFTGTLNPQQREAATHIHGPLLILAGAGTGKTRVVTARIAHMVNEGIKPENILSVTFTNKAAAEMRERVKDMVRGSAGKKVVLGTFHAFCAKLLREFAEYVGYKKNFVIYSQGDQISLMKRVLKGLLIKEENMDPQVALSRISKAKNNDEDLGDPTKDLIPAVAEKYADEMRALNAMDFDDLLCLGVKLLEDNAVVREILYERHKYIMVDEFQDTNSLQMRLLRALTPPPYNVCVVGDDDQSIYGWRGAEITNITEFENFFPNPTVIKLEENYRSTTPILHTANSLITNNIGRRVKTLWSRNKGNDLVRLIATEEDVEEAEMISKEVETAFYSNKEPWESFAVLFRTNEQSRMLEQAFRARKIPYRVVGARSFFDRREIKDTLSYLTVLHNPHDDISLLRILNTPSRGIGNTTAELARDRSMEKQYSIWVALCDPEFLRMIPEKARTAVRQFTDIISKYSTSAATSGSQGTDLVTMTEALLKEVEYMEYLQKLSKKPEEFHAWEHGLSLFLTQLSNYQERNRKDGLGGFLDEVCLNDEREDKDDIEKKKGVCLITLHASKGLEFPIVYLPGLEKGILPHKRSYDENRVDEERRLFYVGITRARQRLTISYVRYRTKWGQRQAELPSPFLDELDRTYVDEMDYTKHMKEAPSVEETTSMFAGLKAMLSQE</sequence>
<dbReference type="PANTHER" id="PTHR11070">
    <property type="entry name" value="UVRD / RECB / PCRA DNA HELICASE FAMILY MEMBER"/>
    <property type="match status" value="1"/>
</dbReference>
<dbReference type="GO" id="GO:0003677">
    <property type="term" value="F:DNA binding"/>
    <property type="evidence" value="ECO:0007669"/>
    <property type="project" value="UniProtKB-KW"/>
</dbReference>
<keyword evidence="5 12" id="KW-0067">ATP-binding</keyword>
<dbReference type="InterPro" id="IPR014017">
    <property type="entry name" value="DNA_helicase_UvrD-like_C"/>
</dbReference>
<dbReference type="CDD" id="cd18807">
    <property type="entry name" value="SF1_C_UvrD"/>
    <property type="match status" value="1"/>
</dbReference>
<evidence type="ECO:0000256" key="10">
    <source>
        <dbReference type="ARBA" id="ARBA00034923"/>
    </source>
</evidence>
<dbReference type="EMBL" id="SOCA01000002">
    <property type="protein sequence ID" value="TDU73305.1"/>
    <property type="molecule type" value="Genomic_DNA"/>
</dbReference>
<dbReference type="PROSITE" id="PS51217">
    <property type="entry name" value="UVRD_HELICASE_CTER"/>
    <property type="match status" value="1"/>
</dbReference>
<dbReference type="PANTHER" id="PTHR11070:SF2">
    <property type="entry name" value="ATP-DEPENDENT DNA HELICASE SRS2"/>
    <property type="match status" value="1"/>
</dbReference>
<dbReference type="EC" id="5.6.2.4" evidence="9"/>
<evidence type="ECO:0000256" key="8">
    <source>
        <dbReference type="ARBA" id="ARBA00034617"/>
    </source>
</evidence>
<protein>
    <recommendedName>
        <fullName evidence="9">DNA 3'-5' helicase</fullName>
        <ecNumber evidence="9">5.6.2.4</ecNumber>
    </recommendedName>
    <alternativeName>
        <fullName evidence="10">DNA 3'-5' helicase II</fullName>
    </alternativeName>
</protein>
<evidence type="ECO:0000256" key="3">
    <source>
        <dbReference type="ARBA" id="ARBA00022801"/>
    </source>
</evidence>
<feature type="binding site" evidence="12">
    <location>
        <begin position="27"/>
        <end position="34"/>
    </location>
    <ligand>
        <name>ATP</name>
        <dbReference type="ChEBI" id="CHEBI:30616"/>
    </ligand>
</feature>
<accession>A0A4R7S754</accession>
<dbReference type="SUPFAM" id="SSF52540">
    <property type="entry name" value="P-loop containing nucleoside triphosphate hydrolases"/>
    <property type="match status" value="1"/>
</dbReference>
<evidence type="ECO:0000256" key="1">
    <source>
        <dbReference type="ARBA" id="ARBA00009922"/>
    </source>
</evidence>
<dbReference type="GO" id="GO:0005524">
    <property type="term" value="F:ATP binding"/>
    <property type="evidence" value="ECO:0007669"/>
    <property type="project" value="UniProtKB-UniRule"/>
</dbReference>
<name>A0A4R7S754_9BACT</name>
<evidence type="ECO:0000313" key="16">
    <source>
        <dbReference type="Proteomes" id="UP000295662"/>
    </source>
</evidence>
<evidence type="ECO:0000259" key="14">
    <source>
        <dbReference type="PROSITE" id="PS51217"/>
    </source>
</evidence>
<evidence type="ECO:0000313" key="15">
    <source>
        <dbReference type="EMBL" id="TDU73305.1"/>
    </source>
</evidence>
<dbReference type="GO" id="GO:0016887">
    <property type="term" value="F:ATP hydrolysis activity"/>
    <property type="evidence" value="ECO:0007669"/>
    <property type="project" value="RHEA"/>
</dbReference>
<dbReference type="Proteomes" id="UP000295662">
    <property type="component" value="Unassembled WGS sequence"/>
</dbReference>
<dbReference type="CDD" id="cd17932">
    <property type="entry name" value="DEXQc_UvrD"/>
    <property type="match status" value="1"/>
</dbReference>
<feature type="domain" description="UvrD-like helicase ATP-binding" evidence="13">
    <location>
        <begin position="6"/>
        <end position="278"/>
    </location>
</feature>
<evidence type="ECO:0000256" key="6">
    <source>
        <dbReference type="ARBA" id="ARBA00023125"/>
    </source>
</evidence>
<dbReference type="AlphaFoldDB" id="A0A4R7S754"/>
<dbReference type="InterPro" id="IPR013986">
    <property type="entry name" value="DExx_box_DNA_helicase_dom_sf"/>
</dbReference>
<comment type="catalytic activity">
    <reaction evidence="8">
        <text>Couples ATP hydrolysis with the unwinding of duplex DNA by translocating in the 3'-5' direction.</text>
        <dbReference type="EC" id="5.6.2.4"/>
    </reaction>
</comment>
<gene>
    <name evidence="15" type="ORF">EI77_01775</name>
</gene>
<organism evidence="15 16">
    <name type="scientific">Prosthecobacter fusiformis</name>
    <dbReference type="NCBI Taxonomy" id="48464"/>
    <lineage>
        <taxon>Bacteria</taxon>
        <taxon>Pseudomonadati</taxon>
        <taxon>Verrucomicrobiota</taxon>
        <taxon>Verrucomicrobiia</taxon>
        <taxon>Verrucomicrobiales</taxon>
        <taxon>Verrucomicrobiaceae</taxon>
        <taxon>Prosthecobacter</taxon>
    </lineage>
</organism>
<dbReference type="OrthoDB" id="9810135at2"/>
<comment type="caution">
    <text evidence="15">The sequence shown here is derived from an EMBL/GenBank/DDBJ whole genome shotgun (WGS) entry which is preliminary data.</text>
</comment>
<reference evidence="15 16" key="1">
    <citation type="submission" date="2019-03" db="EMBL/GenBank/DDBJ databases">
        <title>Genomic Encyclopedia of Archaeal and Bacterial Type Strains, Phase II (KMG-II): from individual species to whole genera.</title>
        <authorList>
            <person name="Goeker M."/>
        </authorList>
    </citation>
    <scope>NUCLEOTIDE SEQUENCE [LARGE SCALE GENOMIC DNA]</scope>
    <source>
        <strain evidence="15 16">ATCC 25309</strain>
    </source>
</reference>
<evidence type="ECO:0000259" key="13">
    <source>
        <dbReference type="PROSITE" id="PS51198"/>
    </source>
</evidence>
<dbReference type="PROSITE" id="PS51198">
    <property type="entry name" value="UVRD_HELICASE_ATP_BIND"/>
    <property type="match status" value="1"/>
</dbReference>
<dbReference type="InterPro" id="IPR014016">
    <property type="entry name" value="UvrD-like_ATP-bd"/>
</dbReference>
<dbReference type="GO" id="GO:0005829">
    <property type="term" value="C:cytosol"/>
    <property type="evidence" value="ECO:0007669"/>
    <property type="project" value="TreeGrafter"/>
</dbReference>
<dbReference type="Gene3D" id="1.10.486.10">
    <property type="entry name" value="PCRA, domain 4"/>
    <property type="match status" value="1"/>
</dbReference>
<keyword evidence="4 12" id="KW-0347">Helicase</keyword>
<dbReference type="InterPro" id="IPR000212">
    <property type="entry name" value="DNA_helicase_UvrD/REP"/>
</dbReference>
<evidence type="ECO:0000256" key="2">
    <source>
        <dbReference type="ARBA" id="ARBA00022741"/>
    </source>
</evidence>
<evidence type="ECO:0000256" key="11">
    <source>
        <dbReference type="ARBA" id="ARBA00048988"/>
    </source>
</evidence>
<keyword evidence="2 12" id="KW-0547">Nucleotide-binding</keyword>
<feature type="domain" description="UvrD-like helicase C-terminal" evidence="14">
    <location>
        <begin position="279"/>
        <end position="563"/>
    </location>
</feature>
<dbReference type="GO" id="GO:0043138">
    <property type="term" value="F:3'-5' DNA helicase activity"/>
    <property type="evidence" value="ECO:0007669"/>
    <property type="project" value="UniProtKB-EC"/>
</dbReference>
<keyword evidence="3 12" id="KW-0378">Hydrolase</keyword>
<dbReference type="Pfam" id="PF00580">
    <property type="entry name" value="UvrD-helicase"/>
    <property type="match status" value="1"/>
</dbReference>
<dbReference type="GO" id="GO:0000725">
    <property type="term" value="P:recombinational repair"/>
    <property type="evidence" value="ECO:0007669"/>
    <property type="project" value="TreeGrafter"/>
</dbReference>
<comment type="similarity">
    <text evidence="1">Belongs to the helicase family. UvrD subfamily.</text>
</comment>
<dbReference type="InterPro" id="IPR027417">
    <property type="entry name" value="P-loop_NTPase"/>
</dbReference>
<dbReference type="RefSeq" id="WP_133794727.1">
    <property type="nucleotide sequence ID" value="NZ_SOCA01000002.1"/>
</dbReference>
<evidence type="ECO:0000256" key="7">
    <source>
        <dbReference type="ARBA" id="ARBA00023235"/>
    </source>
</evidence>
<proteinExistence type="inferred from homology"/>
<evidence type="ECO:0000256" key="12">
    <source>
        <dbReference type="PROSITE-ProRule" id="PRU00560"/>
    </source>
</evidence>
<keyword evidence="6" id="KW-0238">DNA-binding</keyword>
<keyword evidence="7" id="KW-0413">Isomerase</keyword>
<dbReference type="Gene3D" id="1.10.10.160">
    <property type="match status" value="1"/>
</dbReference>
<evidence type="ECO:0000256" key="4">
    <source>
        <dbReference type="ARBA" id="ARBA00022806"/>
    </source>
</evidence>
<evidence type="ECO:0000256" key="5">
    <source>
        <dbReference type="ARBA" id="ARBA00022840"/>
    </source>
</evidence>
<evidence type="ECO:0000256" key="9">
    <source>
        <dbReference type="ARBA" id="ARBA00034808"/>
    </source>
</evidence>
<keyword evidence="16" id="KW-1185">Reference proteome</keyword>
<dbReference type="Gene3D" id="3.40.50.300">
    <property type="entry name" value="P-loop containing nucleotide triphosphate hydrolases"/>
    <property type="match status" value="2"/>
</dbReference>
<dbReference type="Pfam" id="PF13361">
    <property type="entry name" value="UvrD_C"/>
    <property type="match status" value="1"/>
</dbReference>